<dbReference type="InterPro" id="IPR035990">
    <property type="entry name" value="TIM_sf"/>
</dbReference>
<dbReference type="GO" id="GO:0005829">
    <property type="term" value="C:cytosol"/>
    <property type="evidence" value="ECO:0007669"/>
    <property type="project" value="TreeGrafter"/>
</dbReference>
<name>A0A7S8E699_9CHLR</name>
<dbReference type="GO" id="GO:0004807">
    <property type="term" value="F:triose-phosphate isomerase activity"/>
    <property type="evidence" value="ECO:0007669"/>
    <property type="project" value="UniProtKB-UniRule"/>
</dbReference>
<feature type="binding site" evidence="9">
    <location>
        <begin position="9"/>
        <end position="11"/>
    </location>
    <ligand>
        <name>substrate</name>
    </ligand>
</feature>
<comment type="function">
    <text evidence="9">Involved in the gluconeogenesis. Catalyzes stereospecifically the conversion of dihydroxyacetone phosphate (DHAP) to D-glyceraldehyde-3-phosphate (G3P).</text>
</comment>
<dbReference type="EMBL" id="CP062983">
    <property type="protein sequence ID" value="QPC81156.1"/>
    <property type="molecule type" value="Genomic_DNA"/>
</dbReference>
<dbReference type="UniPathway" id="UPA00109">
    <property type="reaction ID" value="UER00189"/>
</dbReference>
<keyword evidence="6 9" id="KW-0963">Cytoplasm</keyword>
<evidence type="ECO:0000256" key="7">
    <source>
        <dbReference type="ARBA" id="ARBA00023152"/>
    </source>
</evidence>
<dbReference type="HAMAP" id="MF_00147_B">
    <property type="entry name" value="TIM_B"/>
    <property type="match status" value="1"/>
</dbReference>
<dbReference type="InterPro" id="IPR022896">
    <property type="entry name" value="TrioseP_Isoase_bac/euk"/>
</dbReference>
<keyword evidence="5 9" id="KW-0312">Gluconeogenesis</keyword>
<evidence type="ECO:0000256" key="6">
    <source>
        <dbReference type="ARBA" id="ARBA00022490"/>
    </source>
</evidence>
<keyword evidence="8 9" id="KW-0413">Isomerase</keyword>
<dbReference type="PANTHER" id="PTHR21139:SF42">
    <property type="entry name" value="TRIOSEPHOSPHATE ISOMERASE"/>
    <property type="match status" value="1"/>
</dbReference>
<feature type="binding site" evidence="9">
    <location>
        <position position="172"/>
    </location>
    <ligand>
        <name>substrate</name>
    </ligand>
</feature>
<comment type="pathway">
    <text evidence="1 9 10">Carbohydrate degradation; glycolysis; D-glyceraldehyde 3-phosphate from glycerone phosphate: step 1/1.</text>
</comment>
<evidence type="ECO:0000256" key="1">
    <source>
        <dbReference type="ARBA" id="ARBA00004680"/>
    </source>
</evidence>
<feature type="active site" description="Proton acceptor" evidence="9">
    <location>
        <position position="166"/>
    </location>
</feature>
<dbReference type="KEGG" id="pmet:G4Y79_15745"/>
<organism evidence="11 12">
    <name type="scientific">Phototrophicus methaneseepsis</name>
    <dbReference type="NCBI Taxonomy" id="2710758"/>
    <lineage>
        <taxon>Bacteria</taxon>
        <taxon>Bacillati</taxon>
        <taxon>Chloroflexota</taxon>
        <taxon>Candidatus Thermofontia</taxon>
        <taxon>Phototrophicales</taxon>
        <taxon>Phototrophicaceae</taxon>
        <taxon>Phototrophicus</taxon>
    </lineage>
</organism>
<evidence type="ECO:0000256" key="5">
    <source>
        <dbReference type="ARBA" id="ARBA00022432"/>
    </source>
</evidence>
<comment type="similarity">
    <text evidence="2 9 10">Belongs to the triosephosphate isomerase family.</text>
</comment>
<dbReference type="PROSITE" id="PS51440">
    <property type="entry name" value="TIM_2"/>
    <property type="match status" value="1"/>
</dbReference>
<dbReference type="Proteomes" id="UP000594468">
    <property type="component" value="Chromosome"/>
</dbReference>
<keyword evidence="7 9" id="KW-0324">Glycolysis</keyword>
<dbReference type="NCBIfam" id="TIGR00419">
    <property type="entry name" value="tim"/>
    <property type="match status" value="1"/>
</dbReference>
<feature type="binding site" evidence="9">
    <location>
        <begin position="234"/>
        <end position="235"/>
    </location>
    <ligand>
        <name>substrate</name>
    </ligand>
</feature>
<feature type="active site" description="Electrophile" evidence="9">
    <location>
        <position position="94"/>
    </location>
</feature>
<dbReference type="CDD" id="cd00311">
    <property type="entry name" value="TIM"/>
    <property type="match status" value="1"/>
</dbReference>
<dbReference type="Pfam" id="PF00121">
    <property type="entry name" value="TIM"/>
    <property type="match status" value="1"/>
</dbReference>
<dbReference type="Gene3D" id="3.20.20.70">
    <property type="entry name" value="Aldolase class I"/>
    <property type="match status" value="1"/>
</dbReference>
<dbReference type="SUPFAM" id="SSF51351">
    <property type="entry name" value="Triosephosphate isomerase (TIM)"/>
    <property type="match status" value="1"/>
</dbReference>
<gene>
    <name evidence="9" type="primary">tpiA</name>
    <name evidence="11" type="ORF">G4Y79_15745</name>
</gene>
<dbReference type="AlphaFoldDB" id="A0A7S8E699"/>
<evidence type="ECO:0000313" key="11">
    <source>
        <dbReference type="EMBL" id="QPC81156.1"/>
    </source>
</evidence>
<comment type="subunit">
    <text evidence="9 10">Homodimer.</text>
</comment>
<evidence type="ECO:0000256" key="3">
    <source>
        <dbReference type="ARBA" id="ARBA00011940"/>
    </source>
</evidence>
<evidence type="ECO:0000313" key="12">
    <source>
        <dbReference type="Proteomes" id="UP000594468"/>
    </source>
</evidence>
<dbReference type="GO" id="GO:0006094">
    <property type="term" value="P:gluconeogenesis"/>
    <property type="evidence" value="ECO:0007669"/>
    <property type="project" value="UniProtKB-UniRule"/>
</dbReference>
<dbReference type="InterPro" id="IPR013785">
    <property type="entry name" value="Aldolase_TIM"/>
</dbReference>
<protein>
    <recommendedName>
        <fullName evidence="4 9">Triosephosphate isomerase</fullName>
        <shortName evidence="9">TIM</shortName>
        <shortName evidence="9">TPI</shortName>
        <ecNumber evidence="3 9">5.3.1.1</ecNumber>
    </recommendedName>
    <alternativeName>
        <fullName evidence="9">Triose-phosphate isomerase</fullName>
    </alternativeName>
</protein>
<dbReference type="GO" id="GO:0006096">
    <property type="term" value="P:glycolytic process"/>
    <property type="evidence" value="ECO:0007669"/>
    <property type="project" value="UniProtKB-UniRule"/>
</dbReference>
<evidence type="ECO:0000256" key="4">
    <source>
        <dbReference type="ARBA" id="ARBA00019397"/>
    </source>
</evidence>
<dbReference type="RefSeq" id="WP_195169229.1">
    <property type="nucleotide sequence ID" value="NZ_CP062983.1"/>
</dbReference>
<accession>A0A7S8E699</accession>
<dbReference type="GO" id="GO:0019563">
    <property type="term" value="P:glycerol catabolic process"/>
    <property type="evidence" value="ECO:0007669"/>
    <property type="project" value="TreeGrafter"/>
</dbReference>
<feature type="binding site" evidence="9">
    <location>
        <position position="213"/>
    </location>
    <ligand>
        <name>substrate</name>
    </ligand>
</feature>
<comment type="catalytic activity">
    <reaction evidence="9 10">
        <text>D-glyceraldehyde 3-phosphate = dihydroxyacetone phosphate</text>
        <dbReference type="Rhea" id="RHEA:18585"/>
        <dbReference type="ChEBI" id="CHEBI:57642"/>
        <dbReference type="ChEBI" id="CHEBI:59776"/>
        <dbReference type="EC" id="5.3.1.1"/>
    </reaction>
</comment>
<dbReference type="EC" id="5.3.1.1" evidence="3 9"/>
<dbReference type="InterPro" id="IPR020861">
    <property type="entry name" value="Triosephosphate_isomerase_AS"/>
</dbReference>
<proteinExistence type="inferred from homology"/>
<dbReference type="GO" id="GO:0046166">
    <property type="term" value="P:glyceraldehyde-3-phosphate biosynthetic process"/>
    <property type="evidence" value="ECO:0007669"/>
    <property type="project" value="TreeGrafter"/>
</dbReference>
<sequence>MRTPIIAGNWKMNKTLPESVAFVKELAPALAPYTSVERVVGPTYVALAAVSEALSGTDIAVSSQGIHWEDEGAYTSQIAPVMIQDLVTYAIIGHSECRAYLGETDEEVNKKARAALAHGIKPIIAVGESLEQNEAGETSSFVGGQVRAALEGISAEDMPKVVIAYEPIWAIGTGKSASGEIAQNIIGGTIRAVLIDLYGDEVAQKIRIQYGGSVKPDNMAEYMSQPDVDGALVGGASLKVDAFTELVKIAAEVKGA</sequence>
<keyword evidence="12" id="KW-1185">Reference proteome</keyword>
<dbReference type="UniPathway" id="UPA00138"/>
<evidence type="ECO:0000256" key="2">
    <source>
        <dbReference type="ARBA" id="ARBA00007422"/>
    </source>
</evidence>
<dbReference type="PANTHER" id="PTHR21139">
    <property type="entry name" value="TRIOSEPHOSPHATE ISOMERASE"/>
    <property type="match status" value="1"/>
</dbReference>
<comment type="subcellular location">
    <subcellularLocation>
        <location evidence="9 10">Cytoplasm</location>
    </subcellularLocation>
</comment>
<comment type="pathway">
    <text evidence="9 10">Carbohydrate biosynthesis; gluconeogenesis.</text>
</comment>
<reference evidence="11 12" key="1">
    <citation type="submission" date="2020-02" db="EMBL/GenBank/DDBJ databases">
        <authorList>
            <person name="Zheng R.K."/>
            <person name="Sun C.M."/>
        </authorList>
    </citation>
    <scope>NUCLEOTIDE SEQUENCE [LARGE SCALE GENOMIC DNA]</scope>
    <source>
        <strain evidence="12">rifampicinis</strain>
    </source>
</reference>
<evidence type="ECO:0000256" key="9">
    <source>
        <dbReference type="HAMAP-Rule" id="MF_00147"/>
    </source>
</evidence>
<evidence type="ECO:0000256" key="10">
    <source>
        <dbReference type="RuleBase" id="RU363013"/>
    </source>
</evidence>
<evidence type="ECO:0000256" key="8">
    <source>
        <dbReference type="ARBA" id="ARBA00023235"/>
    </source>
</evidence>
<dbReference type="PROSITE" id="PS00171">
    <property type="entry name" value="TIM_1"/>
    <property type="match status" value="1"/>
</dbReference>
<dbReference type="FunFam" id="3.20.20.70:FF:000016">
    <property type="entry name" value="Triosephosphate isomerase"/>
    <property type="match status" value="1"/>
</dbReference>
<dbReference type="InterPro" id="IPR000652">
    <property type="entry name" value="Triosephosphate_isomerase"/>
</dbReference>